<dbReference type="Proteomes" id="UP000297527">
    <property type="component" value="Unassembled WGS sequence"/>
</dbReference>
<dbReference type="OrthoDB" id="194443at2759"/>
<accession>A0A4Z1HCN6</accession>
<evidence type="ECO:0000313" key="1">
    <source>
        <dbReference type="EMBL" id="TGO46081.1"/>
    </source>
</evidence>
<dbReference type="EMBL" id="PQXN01000344">
    <property type="protein sequence ID" value="TGO46081.1"/>
    <property type="molecule type" value="Genomic_DNA"/>
</dbReference>
<keyword evidence="2" id="KW-1185">Reference proteome</keyword>
<protein>
    <recommendedName>
        <fullName evidence="3">BTB domain-containing protein</fullName>
    </recommendedName>
</protein>
<organism evidence="1 2">
    <name type="scientific">Botryotinia convoluta</name>
    <dbReference type="NCBI Taxonomy" id="54673"/>
    <lineage>
        <taxon>Eukaryota</taxon>
        <taxon>Fungi</taxon>
        <taxon>Dikarya</taxon>
        <taxon>Ascomycota</taxon>
        <taxon>Pezizomycotina</taxon>
        <taxon>Leotiomycetes</taxon>
        <taxon>Helotiales</taxon>
        <taxon>Sclerotiniaceae</taxon>
        <taxon>Botryotinia</taxon>
    </lineage>
</organism>
<comment type="caution">
    <text evidence="1">The sequence shown here is derived from an EMBL/GenBank/DDBJ whole genome shotgun (WGS) entry which is preliminary data.</text>
</comment>
<gene>
    <name evidence="1" type="ORF">BCON_0346g00070</name>
</gene>
<name>A0A4Z1HCN6_9HELO</name>
<sequence length="206" mass="23715">MNSTQRSGQRKDSGRVVGGCYEIHKELLAGAGLFERLGDVQAINLAKGSEIFDYLVQWLYAPGHFFKVPEIKIVLKLWILADGIEFPRLQNYCMDFTQNHYLRNDKFMDLDELKYVFGATEGGYMGDNLLLKFCVAQLHFQNNSEGSTAVAYFLRTVPIAIVAYLDYETWYNVDSDNAPRSRESFPCEFHVHDTDEDREDCQIKLE</sequence>
<evidence type="ECO:0000313" key="2">
    <source>
        <dbReference type="Proteomes" id="UP000297527"/>
    </source>
</evidence>
<dbReference type="AlphaFoldDB" id="A0A4Z1HCN6"/>
<evidence type="ECO:0008006" key="3">
    <source>
        <dbReference type="Google" id="ProtNLM"/>
    </source>
</evidence>
<proteinExistence type="predicted"/>
<reference evidence="1 2" key="1">
    <citation type="submission" date="2017-12" db="EMBL/GenBank/DDBJ databases">
        <title>Comparative genomics of Botrytis spp.</title>
        <authorList>
            <person name="Valero-Jimenez C.A."/>
            <person name="Tapia P."/>
            <person name="Veloso J."/>
            <person name="Silva-Moreno E."/>
            <person name="Staats M."/>
            <person name="Valdes J.H."/>
            <person name="Van Kan J.A.L."/>
        </authorList>
    </citation>
    <scope>NUCLEOTIDE SEQUENCE [LARGE SCALE GENOMIC DNA]</scope>
    <source>
        <strain evidence="1 2">MUCL11595</strain>
    </source>
</reference>